<dbReference type="Proteomes" id="UP000887023">
    <property type="component" value="Chromosome"/>
</dbReference>
<dbReference type="PANTHER" id="PTHR11138">
    <property type="entry name" value="METHIONYL-TRNA FORMYLTRANSFERASE"/>
    <property type="match status" value="1"/>
</dbReference>
<sequence>MRVAVFGYQTWGHKTLGALLNSPHEVVLVATHPPSAQPYETIWADSVEDLARTHGIPVHLAQRPDQAMRAQVEAAKPDIIVANNWRTLLPPELYDLPPHGTLNLHDSLLPRFCGFSPVLWALISGATEVGLTAHRMDADLDTGDVLLQRSVPIGPDDTGTDLVHATIELIPEVLLAALDRIESGTAAWTPQNLDDRTFFHKRVEADSRIDWRWPAEQIERLVRALSEPYPPAFTFFRGERIQIVKASLSRCRYGGTPGRVFIREGAGMVIVTGADAHLGERRGLVVERVRTADGTEHAALDYFGRGGGYLTDSPAG</sequence>
<keyword evidence="4" id="KW-1185">Reference proteome</keyword>
<dbReference type="RefSeq" id="WP_066475194.1">
    <property type="nucleotide sequence ID" value="NZ_CBCRUZ010000032.1"/>
</dbReference>
<proteinExistence type="predicted"/>
<gene>
    <name evidence="3" type="ORF">KV203_18970</name>
</gene>
<dbReference type="InterPro" id="IPR036477">
    <property type="entry name" value="Formyl_transf_N_sf"/>
</dbReference>
<dbReference type="InterPro" id="IPR011034">
    <property type="entry name" value="Formyl_transferase-like_C_sf"/>
</dbReference>
<protein>
    <submittedName>
        <fullName evidence="3">Methionyl-tRNA formyltransferase</fullName>
    </submittedName>
</protein>
<name>A0ABX8S7N7_9ACTN</name>
<accession>A0ABX8S7N7</accession>
<dbReference type="CDD" id="cd08369">
    <property type="entry name" value="FMT_core"/>
    <property type="match status" value="1"/>
</dbReference>
<dbReference type="InterPro" id="IPR005793">
    <property type="entry name" value="Formyl_trans_C"/>
</dbReference>
<dbReference type="PANTHER" id="PTHR11138:SF5">
    <property type="entry name" value="METHIONYL-TRNA FORMYLTRANSFERASE, MITOCHONDRIAL"/>
    <property type="match status" value="1"/>
</dbReference>
<dbReference type="EMBL" id="CP079105">
    <property type="protein sequence ID" value="QXQ13829.1"/>
    <property type="molecule type" value="Genomic_DNA"/>
</dbReference>
<dbReference type="InterPro" id="IPR002376">
    <property type="entry name" value="Formyl_transf_N"/>
</dbReference>
<feature type="domain" description="Formyl transferase C-terminal" evidence="2">
    <location>
        <begin position="205"/>
        <end position="302"/>
    </location>
</feature>
<evidence type="ECO:0000313" key="4">
    <source>
        <dbReference type="Proteomes" id="UP000887023"/>
    </source>
</evidence>
<feature type="domain" description="Formyl transferase N-terminal" evidence="1">
    <location>
        <begin position="1"/>
        <end position="177"/>
    </location>
</feature>
<evidence type="ECO:0000259" key="2">
    <source>
        <dbReference type="Pfam" id="PF02911"/>
    </source>
</evidence>
<organism evidence="3 4">
    <name type="scientific">Skermania pinensis</name>
    <dbReference type="NCBI Taxonomy" id="39122"/>
    <lineage>
        <taxon>Bacteria</taxon>
        <taxon>Bacillati</taxon>
        <taxon>Actinomycetota</taxon>
        <taxon>Actinomycetes</taxon>
        <taxon>Mycobacteriales</taxon>
        <taxon>Gordoniaceae</taxon>
        <taxon>Skermania</taxon>
    </lineage>
</organism>
<evidence type="ECO:0000313" key="3">
    <source>
        <dbReference type="EMBL" id="QXQ13829.1"/>
    </source>
</evidence>
<dbReference type="Pfam" id="PF02911">
    <property type="entry name" value="Formyl_trans_C"/>
    <property type="match status" value="1"/>
</dbReference>
<reference evidence="3" key="1">
    <citation type="submission" date="2021-07" db="EMBL/GenBank/DDBJ databases">
        <title>Candidatus Kaistella beijingensis sp. nov. isolated from a municipal wastewater treatment plant is involved in sludge foaming.</title>
        <authorList>
            <person name="Song Y."/>
            <person name="Liu S.-J."/>
        </authorList>
    </citation>
    <scope>NUCLEOTIDE SEQUENCE</scope>
    <source>
        <strain evidence="3">DSM 43998</strain>
    </source>
</reference>
<dbReference type="SUPFAM" id="SSF50486">
    <property type="entry name" value="FMT C-terminal domain-like"/>
    <property type="match status" value="1"/>
</dbReference>
<dbReference type="Gene3D" id="3.40.50.12230">
    <property type="match status" value="1"/>
</dbReference>
<dbReference type="SUPFAM" id="SSF53328">
    <property type="entry name" value="Formyltransferase"/>
    <property type="match status" value="1"/>
</dbReference>
<dbReference type="Pfam" id="PF00551">
    <property type="entry name" value="Formyl_trans_N"/>
    <property type="match status" value="1"/>
</dbReference>
<evidence type="ECO:0000259" key="1">
    <source>
        <dbReference type="Pfam" id="PF00551"/>
    </source>
</evidence>